<organism evidence="3 4">
    <name type="scientific">Marinomonas posidonica (strain CECT 7376 / NCIMB 14433 / IVIA-Po-181)</name>
    <dbReference type="NCBI Taxonomy" id="491952"/>
    <lineage>
        <taxon>Bacteria</taxon>
        <taxon>Pseudomonadati</taxon>
        <taxon>Pseudomonadota</taxon>
        <taxon>Gammaproteobacteria</taxon>
        <taxon>Oceanospirillales</taxon>
        <taxon>Oceanospirillaceae</taxon>
        <taxon>Marinomonas</taxon>
    </lineage>
</organism>
<dbReference type="OrthoDB" id="9800856at2"/>
<dbReference type="PANTHER" id="PTHR31793:SF27">
    <property type="entry name" value="NOVEL THIOESTERASE SUPERFAMILY DOMAIN AND SAPOSIN A-TYPE DOMAIN CONTAINING PROTEIN (0610012H03RIK)"/>
    <property type="match status" value="1"/>
</dbReference>
<evidence type="ECO:0000256" key="1">
    <source>
        <dbReference type="ARBA" id="ARBA00005953"/>
    </source>
</evidence>
<keyword evidence="4" id="KW-1185">Reference proteome</keyword>
<sequence>MLEHEIELEIPFHDVDVMHVAWHGHYVKYLEIARCALLESIHYNCDEMERTGYVWPVIELNIRYAKPLRFKQKIRILAKMVEWENRLKISYTLFDSKSGQRLTKAYTVQVAVDAENGEMLFASPQILFDKLGATQ</sequence>
<dbReference type="InterPro" id="IPR050563">
    <property type="entry name" value="4-hydroxybenzoyl-CoA_TE"/>
</dbReference>
<gene>
    <name evidence="3" type="ordered locus">Mar181_0553</name>
</gene>
<dbReference type="STRING" id="491952.Mar181_0553"/>
<keyword evidence="2" id="KW-0378">Hydrolase</keyword>
<dbReference type="SUPFAM" id="SSF54637">
    <property type="entry name" value="Thioesterase/thiol ester dehydrase-isomerase"/>
    <property type="match status" value="1"/>
</dbReference>
<comment type="similarity">
    <text evidence="1">Belongs to the 4-hydroxybenzoyl-CoA thioesterase family.</text>
</comment>
<accession>F6CZV2</accession>
<protein>
    <submittedName>
        <fullName evidence="3">Thioesterase superfamily protein</fullName>
    </submittedName>
</protein>
<dbReference type="RefSeq" id="WP_013795090.1">
    <property type="nucleotide sequence ID" value="NC_015559.1"/>
</dbReference>
<dbReference type="CDD" id="cd00586">
    <property type="entry name" value="4HBT"/>
    <property type="match status" value="1"/>
</dbReference>
<dbReference type="InterPro" id="IPR029069">
    <property type="entry name" value="HotDog_dom_sf"/>
</dbReference>
<dbReference type="Gene3D" id="3.10.129.10">
    <property type="entry name" value="Hotdog Thioesterase"/>
    <property type="match status" value="1"/>
</dbReference>
<dbReference type="EMBL" id="CP002771">
    <property type="protein sequence ID" value="AEF53613.1"/>
    <property type="molecule type" value="Genomic_DNA"/>
</dbReference>
<dbReference type="KEGG" id="mpc:Mar181_0553"/>
<dbReference type="Proteomes" id="UP000009230">
    <property type="component" value="Chromosome"/>
</dbReference>
<dbReference type="HOGENOM" id="CLU_101141_3_0_6"/>
<evidence type="ECO:0000313" key="3">
    <source>
        <dbReference type="EMBL" id="AEF53613.1"/>
    </source>
</evidence>
<reference evidence="3 4" key="1">
    <citation type="journal article" date="2012" name="Stand. Genomic Sci.">
        <title>Complete genome sequence of Marinomonas posidonica type strain (IVIA-Po-181(T)).</title>
        <authorList>
            <person name="Lucas-Elio P."/>
            <person name="Goodwin L."/>
            <person name="Woyke T."/>
            <person name="Pitluck S."/>
            <person name="Nolan M."/>
            <person name="Kyrpides N.C."/>
            <person name="Detter J.C."/>
            <person name="Copeland A."/>
            <person name="Lu M."/>
            <person name="Bruce D."/>
            <person name="Detter C."/>
            <person name="Tapia R."/>
            <person name="Han S."/>
            <person name="Land M.L."/>
            <person name="Ivanova N."/>
            <person name="Mikhailova N."/>
            <person name="Johnston A.W."/>
            <person name="Sanchez-Amat A."/>
        </authorList>
    </citation>
    <scope>NUCLEOTIDE SEQUENCE [LARGE SCALE GENOMIC DNA]</scope>
    <source>
        <strain evidence="4">CECT 7376 / NCIMB 14433 / IVIA-Po-181</strain>
    </source>
</reference>
<dbReference type="Pfam" id="PF13279">
    <property type="entry name" value="4HBT_2"/>
    <property type="match status" value="1"/>
</dbReference>
<dbReference type="GO" id="GO:0047617">
    <property type="term" value="F:fatty acyl-CoA hydrolase activity"/>
    <property type="evidence" value="ECO:0007669"/>
    <property type="project" value="TreeGrafter"/>
</dbReference>
<proteinExistence type="inferred from homology"/>
<evidence type="ECO:0000313" key="4">
    <source>
        <dbReference type="Proteomes" id="UP000009230"/>
    </source>
</evidence>
<name>F6CZV2_MARPP</name>
<dbReference type="eggNOG" id="COG0824">
    <property type="taxonomic scope" value="Bacteria"/>
</dbReference>
<evidence type="ECO:0000256" key="2">
    <source>
        <dbReference type="ARBA" id="ARBA00022801"/>
    </source>
</evidence>
<dbReference type="AlphaFoldDB" id="F6CZV2"/>
<dbReference type="PANTHER" id="PTHR31793">
    <property type="entry name" value="4-HYDROXYBENZOYL-COA THIOESTERASE FAMILY MEMBER"/>
    <property type="match status" value="1"/>
</dbReference>